<dbReference type="PANTHER" id="PTHR46558">
    <property type="entry name" value="TRACRIPTIONAL REGULATORY PROTEIN-RELATED-RELATED"/>
    <property type="match status" value="1"/>
</dbReference>
<keyword evidence="1" id="KW-0238">DNA-binding</keyword>
<dbReference type="Proteomes" id="UP001064106">
    <property type="component" value="Unassembled WGS sequence"/>
</dbReference>
<dbReference type="RefSeq" id="WP_022996103.1">
    <property type="nucleotide sequence ID" value="NZ_ARXS01000003.1"/>
</dbReference>
<dbReference type="PANTHER" id="PTHR46558:SF4">
    <property type="entry name" value="DNA-BIDING PHAGE PROTEIN"/>
    <property type="match status" value="1"/>
</dbReference>
<evidence type="ECO:0000313" key="4">
    <source>
        <dbReference type="Proteomes" id="UP001064106"/>
    </source>
</evidence>
<name>A0ABT2QVN1_9GAMM</name>
<dbReference type="SUPFAM" id="SSF47413">
    <property type="entry name" value="lambda repressor-like DNA-binding domains"/>
    <property type="match status" value="1"/>
</dbReference>
<evidence type="ECO:0000313" key="3">
    <source>
        <dbReference type="EMBL" id="MCU5781581.1"/>
    </source>
</evidence>
<sequence>MSGFHTRLKSARKHLGLTQEQLAAELNVGKASISAWENDREKPGFRLLHKLSTVLGVSLDELICGEGDDDMLEKPSPLTVRNEAEEVLLRSFRRMPVKRRQALLALMETLD</sequence>
<protein>
    <submittedName>
        <fullName evidence="3">Transcriptional regulator transcription regulator protein</fullName>
    </submittedName>
</protein>
<organism evidence="3 4">
    <name type="scientific">Alloalcanivorax balearicus MACL04</name>
    <dbReference type="NCBI Taxonomy" id="1177182"/>
    <lineage>
        <taxon>Bacteria</taxon>
        <taxon>Pseudomonadati</taxon>
        <taxon>Pseudomonadota</taxon>
        <taxon>Gammaproteobacteria</taxon>
        <taxon>Oceanospirillales</taxon>
        <taxon>Alcanivoracaceae</taxon>
        <taxon>Alloalcanivorax</taxon>
    </lineage>
</organism>
<dbReference type="InterPro" id="IPR001387">
    <property type="entry name" value="Cro/C1-type_HTH"/>
</dbReference>
<proteinExistence type="predicted"/>
<dbReference type="CDD" id="cd00093">
    <property type="entry name" value="HTH_XRE"/>
    <property type="match status" value="1"/>
</dbReference>
<dbReference type="Gene3D" id="1.10.260.40">
    <property type="entry name" value="lambda repressor-like DNA-binding domains"/>
    <property type="match status" value="1"/>
</dbReference>
<reference evidence="3" key="1">
    <citation type="submission" date="2012-09" db="EMBL/GenBank/DDBJ databases">
        <title>Genome Sequence of alkane-degrading Bacterium Alcanivorax balearicus MACL04.</title>
        <authorList>
            <person name="Lai Q."/>
            <person name="Shao Z."/>
        </authorList>
    </citation>
    <scope>NUCLEOTIDE SEQUENCE</scope>
    <source>
        <strain evidence="3">MACL04</strain>
    </source>
</reference>
<evidence type="ECO:0000259" key="2">
    <source>
        <dbReference type="PROSITE" id="PS50943"/>
    </source>
</evidence>
<comment type="caution">
    <text evidence="3">The sequence shown here is derived from an EMBL/GenBank/DDBJ whole genome shotgun (WGS) entry which is preliminary data.</text>
</comment>
<dbReference type="PROSITE" id="PS50943">
    <property type="entry name" value="HTH_CROC1"/>
    <property type="match status" value="1"/>
</dbReference>
<dbReference type="InterPro" id="IPR010982">
    <property type="entry name" value="Lambda_DNA-bd_dom_sf"/>
</dbReference>
<feature type="domain" description="HTH cro/C1-type" evidence="2">
    <location>
        <begin position="8"/>
        <end position="62"/>
    </location>
</feature>
<accession>A0ABT2QVN1</accession>
<dbReference type="SMART" id="SM00530">
    <property type="entry name" value="HTH_XRE"/>
    <property type="match status" value="1"/>
</dbReference>
<dbReference type="Pfam" id="PF01381">
    <property type="entry name" value="HTH_3"/>
    <property type="match status" value="1"/>
</dbReference>
<keyword evidence="4" id="KW-1185">Reference proteome</keyword>
<gene>
    <name evidence="3" type="ORF">MA04_00881</name>
</gene>
<dbReference type="EMBL" id="ARXS01000003">
    <property type="protein sequence ID" value="MCU5781581.1"/>
    <property type="molecule type" value="Genomic_DNA"/>
</dbReference>
<evidence type="ECO:0000256" key="1">
    <source>
        <dbReference type="ARBA" id="ARBA00023125"/>
    </source>
</evidence>